<dbReference type="GO" id="GO:0003677">
    <property type="term" value="F:DNA binding"/>
    <property type="evidence" value="ECO:0007669"/>
    <property type="project" value="InterPro"/>
</dbReference>
<dbReference type="InterPro" id="IPR036236">
    <property type="entry name" value="Znf_C2H2_sf"/>
</dbReference>
<gene>
    <name evidence="9" type="ORF">CLUP02_04294</name>
</gene>
<dbReference type="GO" id="GO:0008270">
    <property type="term" value="F:zinc ion binding"/>
    <property type="evidence" value="ECO:0007669"/>
    <property type="project" value="UniProtKB-KW"/>
</dbReference>
<evidence type="ECO:0000256" key="4">
    <source>
        <dbReference type="ARBA" id="ARBA00023163"/>
    </source>
</evidence>
<keyword evidence="4" id="KW-0804">Transcription</keyword>
<dbReference type="PROSITE" id="PS50157">
    <property type="entry name" value="ZINC_FINGER_C2H2_2"/>
    <property type="match status" value="1"/>
</dbReference>
<evidence type="ECO:0000259" key="8">
    <source>
        <dbReference type="PROSITE" id="PS50157"/>
    </source>
</evidence>
<feature type="compositionally biased region" description="Low complexity" evidence="7">
    <location>
        <begin position="869"/>
        <end position="887"/>
    </location>
</feature>
<keyword evidence="2" id="KW-0862">Zinc</keyword>
<keyword evidence="5" id="KW-0539">Nucleus</keyword>
<dbReference type="AlphaFoldDB" id="A0A9Q8WDJ7"/>
<keyword evidence="1" id="KW-0479">Metal-binding</keyword>
<protein>
    <recommendedName>
        <fullName evidence="8">C2H2-type domain-containing protein</fullName>
    </recommendedName>
</protein>
<evidence type="ECO:0000256" key="5">
    <source>
        <dbReference type="ARBA" id="ARBA00023242"/>
    </source>
</evidence>
<dbReference type="RefSeq" id="XP_049140453.1">
    <property type="nucleotide sequence ID" value="XM_049283310.1"/>
</dbReference>
<dbReference type="Gene3D" id="3.30.160.60">
    <property type="entry name" value="Classic Zinc Finger"/>
    <property type="match status" value="1"/>
</dbReference>
<dbReference type="PROSITE" id="PS00028">
    <property type="entry name" value="ZINC_FINGER_C2H2_1"/>
    <property type="match status" value="1"/>
</dbReference>
<dbReference type="KEGG" id="clup:CLUP02_04294"/>
<keyword evidence="3" id="KW-0805">Transcription regulation</keyword>
<organism evidence="9 10">
    <name type="scientific">Colletotrichum lupini</name>
    <dbReference type="NCBI Taxonomy" id="145971"/>
    <lineage>
        <taxon>Eukaryota</taxon>
        <taxon>Fungi</taxon>
        <taxon>Dikarya</taxon>
        <taxon>Ascomycota</taxon>
        <taxon>Pezizomycotina</taxon>
        <taxon>Sordariomycetes</taxon>
        <taxon>Hypocreomycetidae</taxon>
        <taxon>Glomerellales</taxon>
        <taxon>Glomerellaceae</taxon>
        <taxon>Colletotrichum</taxon>
        <taxon>Colletotrichum acutatum species complex</taxon>
    </lineage>
</organism>
<evidence type="ECO:0000256" key="2">
    <source>
        <dbReference type="ARBA" id="ARBA00022833"/>
    </source>
</evidence>
<reference evidence="9" key="1">
    <citation type="journal article" date="2021" name="Mol. Plant Microbe Interact.">
        <title>Complete Genome Sequence of the Plant-Pathogenic Fungus Colletotrichum lupini.</title>
        <authorList>
            <person name="Baroncelli R."/>
            <person name="Pensec F."/>
            <person name="Da Lio D."/>
            <person name="Boufleur T."/>
            <person name="Vicente I."/>
            <person name="Sarrocco S."/>
            <person name="Picot A."/>
            <person name="Baraldi E."/>
            <person name="Sukno S."/>
            <person name="Thon M."/>
            <person name="Le Floch G."/>
        </authorList>
    </citation>
    <scope>NUCLEOTIDE SEQUENCE</scope>
    <source>
        <strain evidence="9">IMI 504893</strain>
    </source>
</reference>
<name>A0A9Q8WDJ7_9PEZI</name>
<feature type="compositionally biased region" description="Polar residues" evidence="7">
    <location>
        <begin position="888"/>
        <end position="899"/>
    </location>
</feature>
<evidence type="ECO:0000313" key="9">
    <source>
        <dbReference type="EMBL" id="UQC78817.1"/>
    </source>
</evidence>
<proteinExistence type="predicted"/>
<keyword evidence="6" id="KW-0863">Zinc-finger</keyword>
<dbReference type="CDD" id="cd12148">
    <property type="entry name" value="fungal_TF_MHR"/>
    <property type="match status" value="1"/>
</dbReference>
<evidence type="ECO:0000256" key="3">
    <source>
        <dbReference type="ARBA" id="ARBA00023015"/>
    </source>
</evidence>
<feature type="domain" description="C2H2-type" evidence="8">
    <location>
        <begin position="22"/>
        <end position="49"/>
    </location>
</feature>
<dbReference type="EMBL" id="CP019474">
    <property type="protein sequence ID" value="UQC78817.1"/>
    <property type="molecule type" value="Genomic_DNA"/>
</dbReference>
<dbReference type="Proteomes" id="UP000830671">
    <property type="component" value="Chromosome 2"/>
</dbReference>
<feature type="region of interest" description="Disordered" evidence="7">
    <location>
        <begin position="861"/>
        <end position="910"/>
    </location>
</feature>
<dbReference type="SMART" id="SM00355">
    <property type="entry name" value="ZnF_C2H2"/>
    <property type="match status" value="1"/>
</dbReference>
<dbReference type="SUPFAM" id="SSF57667">
    <property type="entry name" value="beta-beta-alpha zinc fingers"/>
    <property type="match status" value="1"/>
</dbReference>
<sequence length="1148" mass="129088">MSSLPMASQSVETPAATEPALHVCSICGRSFMRRDHLKRHKQTHITEKPIECNYYSYPYMYSQALSPEIVLPIFTTGAIGIEKHSIHRRSATPRAASRWPKAGLERLHSLISPPQNVLVLRHFTYIQATGTRLQYQWELLIMVRKNLTLDWMMSFQRFNAAKGITLEELVPWVIPNHIQPGQGCPLIKGIESNHETENDAGIELDTSLQDCDTAPWEEPTVNVCHAQIYQPVVAQNIAPSNDSIGRSRMMVTSQADIRSIAGNSTSSPGGSNLVTNLDESLLNHQDQMSAFITYMRDGSTATETSAFDRSHDTTSHRQLYVNGRGFRQSQADRGFQERHATVLRRGLTEHDSHPGASWSTVLLEEINRAKSQQKSSRFTIPDSVYREIQTRLLSGAGRPLLPERFAADLDVLLGRDTFEYLIAQYFEHFHHLHPFVDNSLLSIPVWGWSLCIGVAAIGSRYLSLTELTDFGEQLCGALHDLLIHFGRVQDCLPYIQARTLAVVGMCQSHNNSLVKCGYSAISLVYNSCLQLQLLEEDDKIGHYLEGQSVEQVWLAWRFRETRRRSGLFIWLLDAWLSLAANRPPSIPSGKLALKMPSAEGLWDADSAQSWFKALASHTTTRSGVDAILSEESLRPSVRDSFGKLWSSQNSPQPENQLGVVIIIHMLLRRKWDIGQYFGEAVHLNITYSHRIGGREAQQQQYLGSIPEYAEWRDYTCDCLDLLHWDAVGFIAQQSMFESPSILHLHLSRLLILAPVEALLRCAQTNATGASIDSLPHSIYASSEDRTTWHTTILSWVREDRHKARLVVIHAGAILWHVRRFSSHPIIEPFAVFLAALTLWAFGKFGPRREHTCSSLTCSQHTERFPSDETPSTTGPSPCTGSSDTSSPASGNSSINTNPSQKRRSASTRCEVSLTKRRMPRMLQLDRPLDDEFVQYFIRYGGNTQLFLEGVDDLCSEEGPAQILEEASRILNEQPMFWTISAGYAAQLDVISVNTKCTTTEESQNQVMTKHQRFESSYKTANLSTTTHHPAIPHTFPSGLLQSGYVEIPSATPVKPIRRSLRAAYRANHVTLFRRILELDLSPFSFLLRKLSCSIICSNKPQWRGPLIPYWKLVPRPGFPLVSFHATQADVRMNCLSTAEPSANPDINL</sequence>
<evidence type="ECO:0000313" key="10">
    <source>
        <dbReference type="Proteomes" id="UP000830671"/>
    </source>
</evidence>
<evidence type="ECO:0000256" key="1">
    <source>
        <dbReference type="ARBA" id="ARBA00022723"/>
    </source>
</evidence>
<dbReference type="PANTHER" id="PTHR47660:SF7">
    <property type="entry name" value="TRANSCRIPTION FACTOR WITH C2H2 AND ZN(2)-CYS(6) DNA BINDING DOMAIN (EUROFUNG)"/>
    <property type="match status" value="1"/>
</dbReference>
<dbReference type="PANTHER" id="PTHR47660">
    <property type="entry name" value="TRANSCRIPTION FACTOR WITH C2H2 AND ZN(2)-CYS(6) DNA BINDING DOMAIN (EUROFUNG)-RELATED-RELATED"/>
    <property type="match status" value="1"/>
</dbReference>
<evidence type="ECO:0000256" key="7">
    <source>
        <dbReference type="SAM" id="MobiDB-lite"/>
    </source>
</evidence>
<keyword evidence="10" id="KW-1185">Reference proteome</keyword>
<evidence type="ECO:0000256" key="6">
    <source>
        <dbReference type="PROSITE-ProRule" id="PRU00042"/>
    </source>
</evidence>
<accession>A0A9Q8WDJ7</accession>
<dbReference type="InterPro" id="IPR013087">
    <property type="entry name" value="Znf_C2H2_type"/>
</dbReference>
<dbReference type="GO" id="GO:0006351">
    <property type="term" value="P:DNA-templated transcription"/>
    <property type="evidence" value="ECO:0007669"/>
    <property type="project" value="InterPro"/>
</dbReference>
<dbReference type="GeneID" id="73338320"/>